<dbReference type="Proteomes" id="UP000594260">
    <property type="component" value="Unplaced"/>
</dbReference>
<keyword evidence="4 10" id="KW-1133">Transmembrane helix</keyword>
<dbReference type="CDD" id="cd14993">
    <property type="entry name" value="7tmA_CCKR-like"/>
    <property type="match status" value="1"/>
</dbReference>
<dbReference type="PROSITE" id="PS50262">
    <property type="entry name" value="G_PROTEIN_RECEP_F1_2"/>
    <property type="match status" value="1"/>
</dbReference>
<feature type="transmembrane region" description="Helical" evidence="10">
    <location>
        <begin position="35"/>
        <end position="58"/>
    </location>
</feature>
<feature type="transmembrane region" description="Helical" evidence="10">
    <location>
        <begin position="303"/>
        <end position="329"/>
    </location>
</feature>
<feature type="transmembrane region" description="Helical" evidence="10">
    <location>
        <begin position="196"/>
        <end position="221"/>
    </location>
</feature>
<feature type="transmembrane region" description="Helical" evidence="10">
    <location>
        <begin position="263"/>
        <end position="283"/>
    </location>
</feature>
<name>A0A7M7MB60_VARDE</name>
<dbReference type="GeneID" id="111245289"/>
<dbReference type="PANTHER" id="PTHR45695:SF15">
    <property type="entry name" value="OPSIN RH2"/>
    <property type="match status" value="1"/>
</dbReference>
<comment type="similarity">
    <text evidence="2 9">Belongs to the G-protein coupled receptor 1 family.</text>
</comment>
<organism evidence="12 13">
    <name type="scientific">Varroa destructor</name>
    <name type="common">Honeybee mite</name>
    <dbReference type="NCBI Taxonomy" id="109461"/>
    <lineage>
        <taxon>Eukaryota</taxon>
        <taxon>Metazoa</taxon>
        <taxon>Ecdysozoa</taxon>
        <taxon>Arthropoda</taxon>
        <taxon>Chelicerata</taxon>
        <taxon>Arachnida</taxon>
        <taxon>Acari</taxon>
        <taxon>Parasitiformes</taxon>
        <taxon>Mesostigmata</taxon>
        <taxon>Gamasina</taxon>
        <taxon>Dermanyssoidea</taxon>
        <taxon>Varroidae</taxon>
        <taxon>Varroa</taxon>
    </lineage>
</organism>
<dbReference type="SMART" id="SM01381">
    <property type="entry name" value="7TM_GPCR_Srsx"/>
    <property type="match status" value="1"/>
</dbReference>
<feature type="transmembrane region" description="Helical" evidence="10">
    <location>
        <begin position="154"/>
        <end position="176"/>
    </location>
</feature>
<keyword evidence="6 10" id="KW-0472">Membrane</keyword>
<dbReference type="InParanoid" id="A0A7M7MB60"/>
<evidence type="ECO:0000256" key="5">
    <source>
        <dbReference type="ARBA" id="ARBA00023040"/>
    </source>
</evidence>
<dbReference type="KEGG" id="vde:111245289"/>
<dbReference type="GO" id="GO:0004983">
    <property type="term" value="F:neuropeptide Y receptor activity"/>
    <property type="evidence" value="ECO:0007669"/>
    <property type="project" value="InterPro"/>
</dbReference>
<evidence type="ECO:0000256" key="1">
    <source>
        <dbReference type="ARBA" id="ARBA00004141"/>
    </source>
</evidence>
<evidence type="ECO:0000256" key="10">
    <source>
        <dbReference type="SAM" id="Phobius"/>
    </source>
</evidence>
<feature type="transmembrane region" description="Helical" evidence="10">
    <location>
        <begin position="108"/>
        <end position="133"/>
    </location>
</feature>
<proteinExistence type="inferred from homology"/>
<evidence type="ECO:0000256" key="2">
    <source>
        <dbReference type="ARBA" id="ARBA00010663"/>
    </source>
</evidence>
<keyword evidence="5 9" id="KW-0297">G-protein coupled receptor</keyword>
<evidence type="ECO:0000256" key="6">
    <source>
        <dbReference type="ARBA" id="ARBA00023136"/>
    </source>
</evidence>
<protein>
    <recommendedName>
        <fullName evidence="11">G-protein coupled receptors family 1 profile domain-containing protein</fullName>
    </recommendedName>
</protein>
<evidence type="ECO:0000256" key="3">
    <source>
        <dbReference type="ARBA" id="ARBA00022692"/>
    </source>
</evidence>
<evidence type="ECO:0000313" key="12">
    <source>
        <dbReference type="EnsemblMetazoa" id="XP_022649195"/>
    </source>
</evidence>
<dbReference type="AlphaFoldDB" id="A0A7M7MB60"/>
<keyword evidence="3 9" id="KW-0812">Transmembrane</keyword>
<keyword evidence="8 9" id="KW-0807">Transducer</keyword>
<dbReference type="PANTHER" id="PTHR45695">
    <property type="entry name" value="LEUCOKININ RECEPTOR-RELATED"/>
    <property type="match status" value="1"/>
</dbReference>
<dbReference type="PRINTS" id="PR00237">
    <property type="entry name" value="GPCRRHODOPSN"/>
</dbReference>
<sequence length="394" mass="44056">MAVSNGCNITEQPEHVTEDVDPELVFRYSSWVTSWLVVGYVGVLVGGLVGNGYVVAVVHSAPRMRTTTNLLLVNLAVADMLVLVVCVPANLIANILLPWVLGNTMCKLVAYLQNVTVSASINTLIAISIDRYMAICHDPLRCQPMSSCAVQRHIVIIWGLAIATMLPTIVYQNQYINEHYGVPMCGLTFPSQWVEQVFFCLVVLLCYVLPLLFILLSYCFIFHTVSNRHMIGEETTPRLTETSGIARAKSNQRMLIDKSKVKVLRMVCVVVLIFFLTWAPLYLINGYINLFGYPRHGDELESFVFTLYPLAQWLGLANSAVNPLIYAYFNKKFRHGFAAFLKATWCFGVFSTDPNGSARSRSSSIPLSTYLSRRFTIDQGAAMKTTNEQPINLL</sequence>
<dbReference type="Gene3D" id="1.20.1070.10">
    <property type="entry name" value="Rhodopsin 7-helix transmembrane proteins"/>
    <property type="match status" value="1"/>
</dbReference>
<accession>A0A7M7MB60</accession>
<evidence type="ECO:0000256" key="4">
    <source>
        <dbReference type="ARBA" id="ARBA00022989"/>
    </source>
</evidence>
<dbReference type="InterPro" id="IPR017452">
    <property type="entry name" value="GPCR_Rhodpsn_7TM"/>
</dbReference>
<dbReference type="PRINTS" id="PR01012">
    <property type="entry name" value="NRPEPTIDEYR"/>
</dbReference>
<dbReference type="OrthoDB" id="5975505at2759"/>
<comment type="subcellular location">
    <subcellularLocation>
        <location evidence="1">Membrane</location>
        <topology evidence="1">Multi-pass membrane protein</topology>
    </subcellularLocation>
</comment>
<dbReference type="PROSITE" id="PS00237">
    <property type="entry name" value="G_PROTEIN_RECEP_F1_1"/>
    <property type="match status" value="1"/>
</dbReference>
<dbReference type="Pfam" id="PF00001">
    <property type="entry name" value="7tm_1"/>
    <property type="match status" value="1"/>
</dbReference>
<evidence type="ECO:0000256" key="7">
    <source>
        <dbReference type="ARBA" id="ARBA00023170"/>
    </source>
</evidence>
<dbReference type="RefSeq" id="XP_022649195.1">
    <property type="nucleotide sequence ID" value="XM_022793460.1"/>
</dbReference>
<evidence type="ECO:0000259" key="11">
    <source>
        <dbReference type="PROSITE" id="PS50262"/>
    </source>
</evidence>
<feature type="transmembrane region" description="Helical" evidence="10">
    <location>
        <begin position="70"/>
        <end position="96"/>
    </location>
</feature>
<dbReference type="SUPFAM" id="SSF81321">
    <property type="entry name" value="Family A G protein-coupled receptor-like"/>
    <property type="match status" value="1"/>
</dbReference>
<dbReference type="InterPro" id="IPR000611">
    <property type="entry name" value="NPY_rcpt"/>
</dbReference>
<reference evidence="12" key="1">
    <citation type="submission" date="2021-01" db="UniProtKB">
        <authorList>
            <consortium name="EnsemblMetazoa"/>
        </authorList>
    </citation>
    <scope>IDENTIFICATION</scope>
</reference>
<evidence type="ECO:0000313" key="13">
    <source>
        <dbReference type="Proteomes" id="UP000594260"/>
    </source>
</evidence>
<dbReference type="InterPro" id="IPR000276">
    <property type="entry name" value="GPCR_Rhodpsn"/>
</dbReference>
<dbReference type="GO" id="GO:0005886">
    <property type="term" value="C:plasma membrane"/>
    <property type="evidence" value="ECO:0007669"/>
    <property type="project" value="TreeGrafter"/>
</dbReference>
<keyword evidence="13" id="KW-1185">Reference proteome</keyword>
<evidence type="ECO:0000256" key="8">
    <source>
        <dbReference type="ARBA" id="ARBA00023224"/>
    </source>
</evidence>
<evidence type="ECO:0000256" key="9">
    <source>
        <dbReference type="RuleBase" id="RU000688"/>
    </source>
</evidence>
<dbReference type="EnsemblMetazoa" id="XM_022793460">
    <property type="protein sequence ID" value="XP_022649195"/>
    <property type="gene ID" value="LOC111245289"/>
</dbReference>
<keyword evidence="7 9" id="KW-0675">Receptor</keyword>
<feature type="domain" description="G-protein coupled receptors family 1 profile" evidence="11">
    <location>
        <begin position="50"/>
        <end position="326"/>
    </location>
</feature>